<dbReference type="AlphaFoldDB" id="A0A2W6QJN9"/>
<name>A0A2W6QJN9_9BACL</name>
<gene>
    <name evidence="1" type="ORF">DN757_01575</name>
</gene>
<dbReference type="EMBL" id="QKWW01000006">
    <property type="protein sequence ID" value="PZT57373.1"/>
    <property type="molecule type" value="Genomic_DNA"/>
</dbReference>
<protein>
    <submittedName>
        <fullName evidence="1">Uncharacterized protein</fullName>
    </submittedName>
</protein>
<accession>A0A2W6QJN9</accession>
<evidence type="ECO:0000313" key="1">
    <source>
        <dbReference type="EMBL" id="PZT57373.1"/>
    </source>
</evidence>
<evidence type="ECO:0000313" key="2">
    <source>
        <dbReference type="Proteomes" id="UP000249204"/>
    </source>
</evidence>
<sequence>MTNHRKIVLDYLMQETAFTEAQSFVDRIQEINESFETVPEEVIDSYGELNEYELWEIIRKLACEGKRRNK</sequence>
<proteinExistence type="predicted"/>
<reference evidence="1 2" key="1">
    <citation type="submission" date="2018-06" db="EMBL/GenBank/DDBJ databases">
        <title>Isolation of heavy metals resistant Paenibacillus silvae NC2 from Gold-Copper mine in ZiJin, China.</title>
        <authorList>
            <person name="Xu J."/>
            <person name="Mazhar H.S."/>
            <person name="Rensing C."/>
        </authorList>
    </citation>
    <scope>NUCLEOTIDE SEQUENCE [LARGE SCALE GENOMIC DNA]</scope>
    <source>
        <strain evidence="1 2">NC2</strain>
    </source>
</reference>
<dbReference type="RefSeq" id="WP_111268525.1">
    <property type="nucleotide sequence ID" value="NZ_QKWW01000006.1"/>
</dbReference>
<comment type="caution">
    <text evidence="1">The sequence shown here is derived from an EMBL/GenBank/DDBJ whole genome shotgun (WGS) entry which is preliminary data.</text>
</comment>
<dbReference type="Proteomes" id="UP000249204">
    <property type="component" value="Unassembled WGS sequence"/>
</dbReference>
<organism evidence="1 2">
    <name type="scientific">Paenibacillus silvae</name>
    <dbReference type="NCBI Taxonomy" id="1325358"/>
    <lineage>
        <taxon>Bacteria</taxon>
        <taxon>Bacillati</taxon>
        <taxon>Bacillota</taxon>
        <taxon>Bacilli</taxon>
        <taxon>Bacillales</taxon>
        <taxon>Paenibacillaceae</taxon>
        <taxon>Paenibacillus</taxon>
    </lineage>
</organism>